<evidence type="ECO:0000313" key="9">
    <source>
        <dbReference type="EMBL" id="KAK9812171.1"/>
    </source>
</evidence>
<dbReference type="EMBL" id="JALJOQ010000008">
    <property type="protein sequence ID" value="KAK9812171.1"/>
    <property type="molecule type" value="Genomic_DNA"/>
</dbReference>
<dbReference type="InterPro" id="IPR026541">
    <property type="entry name" value="MRG_dom"/>
</dbReference>
<comment type="caution">
    <text evidence="9">The sequence shown here is derived from an EMBL/GenBank/DDBJ whole genome shotgun (WGS) entry which is preliminary data.</text>
</comment>
<dbReference type="InterPro" id="IPR016197">
    <property type="entry name" value="Chromo-like_dom_sf"/>
</dbReference>
<dbReference type="InterPro" id="IPR038217">
    <property type="entry name" value="MRG_C_sf"/>
</dbReference>
<evidence type="ECO:0000256" key="5">
    <source>
        <dbReference type="ARBA" id="ARBA00023242"/>
    </source>
</evidence>
<dbReference type="PROSITE" id="PS51640">
    <property type="entry name" value="MRG"/>
    <property type="match status" value="1"/>
</dbReference>
<evidence type="ECO:0000256" key="3">
    <source>
        <dbReference type="ARBA" id="ARBA00023015"/>
    </source>
</evidence>
<gene>
    <name evidence="9" type="ORF">WJX73_001547</name>
</gene>
<dbReference type="Pfam" id="PF11717">
    <property type="entry name" value="Tudor-knot"/>
    <property type="match status" value="1"/>
</dbReference>
<evidence type="ECO:0000256" key="1">
    <source>
        <dbReference type="ARBA" id="ARBA00004123"/>
    </source>
</evidence>
<feature type="compositionally biased region" description="Basic residues" evidence="6">
    <location>
        <begin position="80"/>
        <end position="90"/>
    </location>
</feature>
<evidence type="ECO:0000313" key="10">
    <source>
        <dbReference type="Proteomes" id="UP001465755"/>
    </source>
</evidence>
<evidence type="ECO:0000256" key="2">
    <source>
        <dbReference type="ARBA" id="ARBA00022853"/>
    </source>
</evidence>
<sequence length="226" mass="25946">MPKDSGPFRTGQRVLIPFTDKFYTAKCIKAEKREDGVWYYLVHYQGWNKSHDEWIEQQGLQPFDPDLAKVNLNKDEQAKQKPKKVEKKRKSELTPWDGDQQEVAQVRVPLPPLLQKVLLDDRDRILEQQDISPVPARLTVAQVLQSYVSLSSVGQETSKPYEEAAAGLRIYFDKALQQHLLYEEEQDQAEQALSRGRMASCLWGPTHLLRLLCKLPTLMPMAVGTT</sequence>
<name>A0AAW1PFB7_9CHLO</name>
<feature type="domain" description="MRG" evidence="7">
    <location>
        <begin position="90"/>
        <end position="219"/>
    </location>
</feature>
<dbReference type="PANTHER" id="PTHR10880:SF15">
    <property type="entry name" value="MSL COMPLEX SUBUNIT 3"/>
    <property type="match status" value="1"/>
</dbReference>
<keyword evidence="5" id="KW-0539">Nucleus</keyword>
<keyword evidence="3" id="KW-0805">Transcription regulation</keyword>
<evidence type="ECO:0000256" key="4">
    <source>
        <dbReference type="ARBA" id="ARBA00023163"/>
    </source>
</evidence>
<keyword evidence="2" id="KW-0156">Chromatin regulator</keyword>
<dbReference type="AlphaFoldDB" id="A0AAW1PFB7"/>
<evidence type="ECO:0000259" key="7">
    <source>
        <dbReference type="Pfam" id="PF05712"/>
    </source>
</evidence>
<protein>
    <recommendedName>
        <fullName evidence="11">MRG domain-containing protein</fullName>
    </recommendedName>
</protein>
<dbReference type="Gene3D" id="2.30.30.140">
    <property type="match status" value="1"/>
</dbReference>
<dbReference type="SUPFAM" id="SSF54160">
    <property type="entry name" value="Chromo domain-like"/>
    <property type="match status" value="1"/>
</dbReference>
<evidence type="ECO:0008006" key="11">
    <source>
        <dbReference type="Google" id="ProtNLM"/>
    </source>
</evidence>
<dbReference type="InterPro" id="IPR008676">
    <property type="entry name" value="MRG"/>
</dbReference>
<dbReference type="PANTHER" id="PTHR10880">
    <property type="entry name" value="MORTALITY FACTOR 4-LIKE PROTEIN"/>
    <property type="match status" value="1"/>
</dbReference>
<keyword evidence="4" id="KW-0804">Transcription</keyword>
<dbReference type="Proteomes" id="UP001465755">
    <property type="component" value="Unassembled WGS sequence"/>
</dbReference>
<dbReference type="GO" id="GO:0005634">
    <property type="term" value="C:nucleus"/>
    <property type="evidence" value="ECO:0007669"/>
    <property type="project" value="UniProtKB-SubCell"/>
</dbReference>
<evidence type="ECO:0000259" key="8">
    <source>
        <dbReference type="Pfam" id="PF11717"/>
    </source>
</evidence>
<dbReference type="GO" id="GO:0006355">
    <property type="term" value="P:regulation of DNA-templated transcription"/>
    <property type="evidence" value="ECO:0007669"/>
    <property type="project" value="InterPro"/>
</dbReference>
<feature type="domain" description="Tudor-knot" evidence="8">
    <location>
        <begin position="9"/>
        <end position="60"/>
    </location>
</feature>
<dbReference type="GO" id="GO:0000123">
    <property type="term" value="C:histone acetyltransferase complex"/>
    <property type="evidence" value="ECO:0007669"/>
    <property type="project" value="TreeGrafter"/>
</dbReference>
<keyword evidence="10" id="KW-1185">Reference proteome</keyword>
<organism evidence="9 10">
    <name type="scientific">Symbiochloris irregularis</name>
    <dbReference type="NCBI Taxonomy" id="706552"/>
    <lineage>
        <taxon>Eukaryota</taxon>
        <taxon>Viridiplantae</taxon>
        <taxon>Chlorophyta</taxon>
        <taxon>core chlorophytes</taxon>
        <taxon>Trebouxiophyceae</taxon>
        <taxon>Trebouxiales</taxon>
        <taxon>Trebouxiaceae</taxon>
        <taxon>Symbiochloris</taxon>
    </lineage>
</organism>
<proteinExistence type="predicted"/>
<comment type="subcellular location">
    <subcellularLocation>
        <location evidence="1">Nucleus</location>
    </subcellularLocation>
</comment>
<dbReference type="Gene3D" id="1.10.274.30">
    <property type="entry name" value="MRG domain"/>
    <property type="match status" value="1"/>
</dbReference>
<accession>A0AAW1PFB7</accession>
<feature type="region of interest" description="Disordered" evidence="6">
    <location>
        <begin position="76"/>
        <end position="95"/>
    </location>
</feature>
<dbReference type="InterPro" id="IPR025995">
    <property type="entry name" value="Tudor-knot"/>
</dbReference>
<evidence type="ECO:0000256" key="6">
    <source>
        <dbReference type="SAM" id="MobiDB-lite"/>
    </source>
</evidence>
<reference evidence="9 10" key="1">
    <citation type="journal article" date="2024" name="Nat. Commun.">
        <title>Phylogenomics reveals the evolutionary origins of lichenization in chlorophyte algae.</title>
        <authorList>
            <person name="Puginier C."/>
            <person name="Libourel C."/>
            <person name="Otte J."/>
            <person name="Skaloud P."/>
            <person name="Haon M."/>
            <person name="Grisel S."/>
            <person name="Petersen M."/>
            <person name="Berrin J.G."/>
            <person name="Delaux P.M."/>
            <person name="Dal Grande F."/>
            <person name="Keller J."/>
        </authorList>
    </citation>
    <scope>NUCLEOTIDE SEQUENCE [LARGE SCALE GENOMIC DNA]</scope>
    <source>
        <strain evidence="9 10">SAG 2036</strain>
    </source>
</reference>
<dbReference type="Pfam" id="PF05712">
    <property type="entry name" value="MRG"/>
    <property type="match status" value="1"/>
</dbReference>
<dbReference type="GO" id="GO:0006325">
    <property type="term" value="P:chromatin organization"/>
    <property type="evidence" value="ECO:0007669"/>
    <property type="project" value="UniProtKB-KW"/>
</dbReference>